<accession>A0A941AUF6</accession>
<evidence type="ECO:0000259" key="4">
    <source>
        <dbReference type="Pfam" id="PF10647"/>
    </source>
</evidence>
<reference evidence="5" key="2">
    <citation type="submission" date="2021-03" db="EMBL/GenBank/DDBJ databases">
        <authorList>
            <person name="Cao W."/>
        </authorList>
    </citation>
    <scope>NUCLEOTIDE SEQUENCE</scope>
    <source>
        <strain evidence="5">110414</strain>
    </source>
</reference>
<dbReference type="SUPFAM" id="SSF82171">
    <property type="entry name" value="DPP6 N-terminal domain-like"/>
    <property type="match status" value="1"/>
</dbReference>
<feature type="chain" id="PRO_5037023067" evidence="2">
    <location>
        <begin position="24"/>
        <end position="650"/>
    </location>
</feature>
<proteinExistence type="predicted"/>
<dbReference type="GO" id="GO:0006508">
    <property type="term" value="P:proteolysis"/>
    <property type="evidence" value="ECO:0007669"/>
    <property type="project" value="InterPro"/>
</dbReference>
<evidence type="ECO:0000313" key="5">
    <source>
        <dbReference type="EMBL" id="MBP3984840.1"/>
    </source>
</evidence>
<dbReference type="SUPFAM" id="SSF53474">
    <property type="entry name" value="alpha/beta-Hydrolases"/>
    <property type="match status" value="1"/>
</dbReference>
<dbReference type="Pfam" id="PF00326">
    <property type="entry name" value="Peptidase_S9"/>
    <property type="match status" value="1"/>
</dbReference>
<dbReference type="InterPro" id="IPR029058">
    <property type="entry name" value="AB_hydrolase_fold"/>
</dbReference>
<organism evidence="5 6">
    <name type="scientific">Pseudoxanthomonas helianthi</name>
    <dbReference type="NCBI Taxonomy" id="1453541"/>
    <lineage>
        <taxon>Bacteria</taxon>
        <taxon>Pseudomonadati</taxon>
        <taxon>Pseudomonadota</taxon>
        <taxon>Gammaproteobacteria</taxon>
        <taxon>Lysobacterales</taxon>
        <taxon>Lysobacteraceae</taxon>
        <taxon>Pseudoxanthomonas</taxon>
    </lineage>
</organism>
<keyword evidence="1" id="KW-0378">Hydrolase</keyword>
<dbReference type="PANTHER" id="PTHR42776">
    <property type="entry name" value="SERINE PEPTIDASE S9 FAMILY MEMBER"/>
    <property type="match status" value="1"/>
</dbReference>
<dbReference type="AlphaFoldDB" id="A0A941AUF6"/>
<feature type="signal peptide" evidence="2">
    <location>
        <begin position="1"/>
        <end position="23"/>
    </location>
</feature>
<protein>
    <submittedName>
        <fullName evidence="5">S9 family peptidase</fullName>
    </submittedName>
</protein>
<comment type="caution">
    <text evidence="5">The sequence shown here is derived from an EMBL/GenBank/DDBJ whole genome shotgun (WGS) entry which is preliminary data.</text>
</comment>
<feature type="domain" description="Lipoprotein LpqB C-terminal" evidence="4">
    <location>
        <begin position="18"/>
        <end position="103"/>
    </location>
</feature>
<dbReference type="GO" id="GO:0004252">
    <property type="term" value="F:serine-type endopeptidase activity"/>
    <property type="evidence" value="ECO:0007669"/>
    <property type="project" value="TreeGrafter"/>
</dbReference>
<dbReference type="RefSeq" id="WP_210536691.1">
    <property type="nucleotide sequence ID" value="NZ_JAGKTC010000002.1"/>
</dbReference>
<gene>
    <name evidence="5" type="ORF">J5837_10490</name>
</gene>
<evidence type="ECO:0000313" key="6">
    <source>
        <dbReference type="Proteomes" id="UP000673447"/>
    </source>
</evidence>
<keyword evidence="6" id="KW-1185">Reference proteome</keyword>
<name>A0A941AUF6_9GAMM</name>
<dbReference type="Proteomes" id="UP000673447">
    <property type="component" value="Unassembled WGS sequence"/>
</dbReference>
<dbReference type="EMBL" id="JAGKTC010000002">
    <property type="protein sequence ID" value="MBP3984840.1"/>
    <property type="molecule type" value="Genomic_DNA"/>
</dbReference>
<dbReference type="InterPro" id="IPR018910">
    <property type="entry name" value="LpqB_C"/>
</dbReference>
<evidence type="ECO:0000259" key="3">
    <source>
        <dbReference type="Pfam" id="PF00326"/>
    </source>
</evidence>
<reference evidence="5" key="1">
    <citation type="journal article" date="2016" name="Int. J. Syst. Evol. Microbiol.">
        <title>Pseudoxanthomonas helianthi sp. nov., isolated from roots of Jerusalem artichoke (Helianthus tuberosus).</title>
        <authorList>
            <person name="Kittiwongwattana C."/>
            <person name="Thawai C."/>
        </authorList>
    </citation>
    <scope>NUCLEOTIDE SEQUENCE</scope>
    <source>
        <strain evidence="5">110414</strain>
    </source>
</reference>
<dbReference type="Pfam" id="PF10647">
    <property type="entry name" value="Gmad1"/>
    <property type="match status" value="1"/>
</dbReference>
<sequence length="650" mass="71784">MRFTARIRHAIALAAVLSAPVSAQSPTALDFSKHAEISDIALSPDGKHIALAVPSADGMETQLHVVALDGQGTVQAMRFGRQNHVANIVWSDNDQVVVARARMEPLRARPYSYGELMSSDVHGKTQETLFAYIEDDGARSGRRKDRGFASIVKVLDDEPGKVLVDFTAWPDSRGDEDQTTSIYKVDTRTGNRQELEQTKETASFMFDHAGRARLKITSDDKDDPVLAYRPGASNEWMPVPKPLAGYNMSLLYVEPDNNTAYASITDRNEPAQLYKVDLAKGTRTRLAGSDEVAISRVMYAGHDGPPFAVIYDAAKPTVQYLDPASDWAKLHAGLLKSFPGQMVSFVQWTRDNKKVLFTVWGDRNPGAYYLLDRDANKVQLVSELMPWLKAGSLASTRPISFTTRDGLTLYGLYTAPAGTGAKPTVVLPHGGPHGPYDSWGFDPDAQFLASRGYAVLQINFRGSGGRGKGFEESGHREWGGKMMDDVADGVRWAIDNKLADPNRICTFGASFGGYAALMQPIRYPELYKCAIGYVGVYDLEVMKKEGDIKDRASGRRYLDRVLGTDMANLKAWSPAQNVDKIKVPVFLAQGSIDQRVPMEQFNALTSAFKRQGTPIETMVAAREGHGFYKPETRAELYQRIEAFLEKHIGH</sequence>
<evidence type="ECO:0000256" key="1">
    <source>
        <dbReference type="ARBA" id="ARBA00022801"/>
    </source>
</evidence>
<feature type="domain" description="Peptidase S9 prolyl oligopeptidase catalytic" evidence="3">
    <location>
        <begin position="439"/>
        <end position="649"/>
    </location>
</feature>
<dbReference type="InterPro" id="IPR001375">
    <property type="entry name" value="Peptidase_S9_cat"/>
</dbReference>
<dbReference type="Gene3D" id="3.40.50.1820">
    <property type="entry name" value="alpha/beta hydrolase"/>
    <property type="match status" value="1"/>
</dbReference>
<keyword evidence="2" id="KW-0732">Signal</keyword>
<evidence type="ECO:0000256" key="2">
    <source>
        <dbReference type="SAM" id="SignalP"/>
    </source>
</evidence>
<dbReference type="PANTHER" id="PTHR42776:SF27">
    <property type="entry name" value="DIPEPTIDYL PEPTIDASE FAMILY MEMBER 6"/>
    <property type="match status" value="1"/>
</dbReference>